<dbReference type="Proteomes" id="UP000054217">
    <property type="component" value="Unassembled WGS sequence"/>
</dbReference>
<organism evidence="2 3">
    <name type="scientific">Pisolithus tinctorius Marx 270</name>
    <dbReference type="NCBI Taxonomy" id="870435"/>
    <lineage>
        <taxon>Eukaryota</taxon>
        <taxon>Fungi</taxon>
        <taxon>Dikarya</taxon>
        <taxon>Basidiomycota</taxon>
        <taxon>Agaricomycotina</taxon>
        <taxon>Agaricomycetes</taxon>
        <taxon>Agaricomycetidae</taxon>
        <taxon>Boletales</taxon>
        <taxon>Sclerodermatineae</taxon>
        <taxon>Pisolithaceae</taxon>
        <taxon>Pisolithus</taxon>
    </lineage>
</organism>
<reference evidence="3" key="2">
    <citation type="submission" date="2015-01" db="EMBL/GenBank/DDBJ databases">
        <title>Evolutionary Origins and Diversification of the Mycorrhizal Mutualists.</title>
        <authorList>
            <consortium name="DOE Joint Genome Institute"/>
            <consortium name="Mycorrhizal Genomics Consortium"/>
            <person name="Kohler A."/>
            <person name="Kuo A."/>
            <person name="Nagy L.G."/>
            <person name="Floudas D."/>
            <person name="Copeland A."/>
            <person name="Barry K.W."/>
            <person name="Cichocki N."/>
            <person name="Veneault-Fourrey C."/>
            <person name="LaButti K."/>
            <person name="Lindquist E.A."/>
            <person name="Lipzen A."/>
            <person name="Lundell T."/>
            <person name="Morin E."/>
            <person name="Murat C."/>
            <person name="Riley R."/>
            <person name="Ohm R."/>
            <person name="Sun H."/>
            <person name="Tunlid A."/>
            <person name="Henrissat B."/>
            <person name="Grigoriev I.V."/>
            <person name="Hibbett D.S."/>
            <person name="Martin F."/>
        </authorList>
    </citation>
    <scope>NUCLEOTIDE SEQUENCE [LARGE SCALE GENOMIC DNA]</scope>
    <source>
        <strain evidence="3">Marx 270</strain>
    </source>
</reference>
<evidence type="ECO:0000313" key="2">
    <source>
        <dbReference type="EMBL" id="KIO08838.1"/>
    </source>
</evidence>
<evidence type="ECO:0000256" key="1">
    <source>
        <dbReference type="SAM" id="MobiDB-lite"/>
    </source>
</evidence>
<keyword evidence="3" id="KW-1185">Reference proteome</keyword>
<gene>
    <name evidence="2" type="ORF">M404DRAFT_997038</name>
</gene>
<dbReference type="InParanoid" id="A0A0C3JID9"/>
<proteinExistence type="predicted"/>
<reference evidence="2 3" key="1">
    <citation type="submission" date="2014-04" db="EMBL/GenBank/DDBJ databases">
        <authorList>
            <consortium name="DOE Joint Genome Institute"/>
            <person name="Kuo A."/>
            <person name="Kohler A."/>
            <person name="Costa M.D."/>
            <person name="Nagy L.G."/>
            <person name="Floudas D."/>
            <person name="Copeland A."/>
            <person name="Barry K.W."/>
            <person name="Cichocki N."/>
            <person name="Veneault-Fourrey C."/>
            <person name="LaButti K."/>
            <person name="Lindquist E.A."/>
            <person name="Lipzen A."/>
            <person name="Lundell T."/>
            <person name="Morin E."/>
            <person name="Murat C."/>
            <person name="Sun H."/>
            <person name="Tunlid A."/>
            <person name="Henrissat B."/>
            <person name="Grigoriev I.V."/>
            <person name="Hibbett D.S."/>
            <person name="Martin F."/>
            <person name="Nordberg H.P."/>
            <person name="Cantor M.N."/>
            <person name="Hua S.X."/>
        </authorList>
    </citation>
    <scope>NUCLEOTIDE SEQUENCE [LARGE SCALE GENOMIC DNA]</scope>
    <source>
        <strain evidence="2 3">Marx 270</strain>
    </source>
</reference>
<dbReference type="AlphaFoldDB" id="A0A0C3JID9"/>
<accession>A0A0C3JID9</accession>
<dbReference type="HOGENOM" id="CLU_3051324_0_0_1"/>
<protein>
    <submittedName>
        <fullName evidence="2">Uncharacterized protein</fullName>
    </submittedName>
</protein>
<name>A0A0C3JID9_PISTI</name>
<sequence length="54" mass="6094">MTWTVSQVIAGTQSIKGQRPSTVQTMIDDAETSLRGLPPCEHRRKFHSSDQKHD</sequence>
<feature type="region of interest" description="Disordered" evidence="1">
    <location>
        <begin position="34"/>
        <end position="54"/>
    </location>
</feature>
<dbReference type="EMBL" id="KN831956">
    <property type="protein sequence ID" value="KIO08838.1"/>
    <property type="molecule type" value="Genomic_DNA"/>
</dbReference>
<evidence type="ECO:0000313" key="3">
    <source>
        <dbReference type="Proteomes" id="UP000054217"/>
    </source>
</evidence>